<keyword evidence="1" id="KW-0732">Signal</keyword>
<reference evidence="2 3" key="1">
    <citation type="submission" date="2020-01" db="EMBL/GenBank/DDBJ databases">
        <authorList>
            <consortium name="DOE Joint Genome Institute"/>
            <person name="Haridas S."/>
            <person name="Albert R."/>
            <person name="Binder M."/>
            <person name="Bloem J."/>
            <person name="Labutti K."/>
            <person name="Salamov A."/>
            <person name="Andreopoulos B."/>
            <person name="Baker S.E."/>
            <person name="Barry K."/>
            <person name="Bills G."/>
            <person name="Bluhm B.H."/>
            <person name="Cannon C."/>
            <person name="Castanera R."/>
            <person name="Culley D.E."/>
            <person name="Daum C."/>
            <person name="Ezra D."/>
            <person name="Gonzalez J.B."/>
            <person name="Henrissat B."/>
            <person name="Kuo A."/>
            <person name="Liang C."/>
            <person name="Lipzen A."/>
            <person name="Lutzoni F."/>
            <person name="Magnuson J."/>
            <person name="Mondo S."/>
            <person name="Nolan M."/>
            <person name="Ohm R."/>
            <person name="Pangilinan J."/>
            <person name="Park H.-J.H."/>
            <person name="Ramirez L."/>
            <person name="Alfaro M."/>
            <person name="Sun H."/>
            <person name="Tritt A."/>
            <person name="Yoshinaga Y."/>
            <person name="Zwiers L.-H.L."/>
            <person name="Turgeon B.G."/>
            <person name="Goodwin S.B."/>
            <person name="Spatafora J.W."/>
            <person name="Crous P.W."/>
            <person name="Grigoriev I.V."/>
        </authorList>
    </citation>
    <scope>NUCLEOTIDE SEQUENCE [LARGE SCALE GENOMIC DNA]</scope>
    <source>
        <strain evidence="2 3">CBS 611.86</strain>
    </source>
</reference>
<evidence type="ECO:0000313" key="3">
    <source>
        <dbReference type="Proteomes" id="UP000481861"/>
    </source>
</evidence>
<feature type="signal peptide" evidence="1">
    <location>
        <begin position="1"/>
        <end position="21"/>
    </location>
</feature>
<name>A0A7C8I8C2_9PLEO</name>
<feature type="chain" id="PRO_5028874997" evidence="1">
    <location>
        <begin position="22"/>
        <end position="270"/>
    </location>
</feature>
<comment type="caution">
    <text evidence="2">The sequence shown here is derived from an EMBL/GenBank/DDBJ whole genome shotgun (WGS) entry which is preliminary data.</text>
</comment>
<proteinExistence type="predicted"/>
<dbReference type="EMBL" id="JAADJZ010000013">
    <property type="protein sequence ID" value="KAF2870672.1"/>
    <property type="molecule type" value="Genomic_DNA"/>
</dbReference>
<organism evidence="2 3">
    <name type="scientific">Massariosphaeria phaeospora</name>
    <dbReference type="NCBI Taxonomy" id="100035"/>
    <lineage>
        <taxon>Eukaryota</taxon>
        <taxon>Fungi</taxon>
        <taxon>Dikarya</taxon>
        <taxon>Ascomycota</taxon>
        <taxon>Pezizomycotina</taxon>
        <taxon>Dothideomycetes</taxon>
        <taxon>Pleosporomycetidae</taxon>
        <taxon>Pleosporales</taxon>
        <taxon>Pleosporales incertae sedis</taxon>
        <taxon>Massariosphaeria</taxon>
    </lineage>
</organism>
<accession>A0A7C8I8C2</accession>
<evidence type="ECO:0000256" key="1">
    <source>
        <dbReference type="SAM" id="SignalP"/>
    </source>
</evidence>
<dbReference type="Proteomes" id="UP000481861">
    <property type="component" value="Unassembled WGS sequence"/>
</dbReference>
<gene>
    <name evidence="2" type="ORF">BDV95DRAFT_668818</name>
</gene>
<protein>
    <submittedName>
        <fullName evidence="2">Uncharacterized protein</fullName>
    </submittedName>
</protein>
<sequence length="270" mass="28801">MQLLNFLNGILLTGSITLTLAAPSASPAALPPGTDLLPALWGPPCAPGIQMCSLTGRYIYSCASASAGDAAAGRWTVLNDCGNEACCNYRKGKAHCRCAQSPGGSEGLAVLPAEETGRCTVPGMLACTDNAQKVMDCGEPGRCVIDVRARDLSASCKDEAPKPESAVKDTPVKRAVPEVGGRCAVHALRVCAEAGRKILECNRNLKWQLQTDCGAGNGGAGWLDAYGFALHFTRYRTQRVGEYEMLKCIYQLGIPELFFQYSNFHIYNTT</sequence>
<evidence type="ECO:0000313" key="2">
    <source>
        <dbReference type="EMBL" id="KAF2870672.1"/>
    </source>
</evidence>
<keyword evidence="3" id="KW-1185">Reference proteome</keyword>
<dbReference type="AlphaFoldDB" id="A0A7C8I8C2"/>